<sequence length="203" mass="22692">MPVVEVATWTASKSYLENPAEVLKPVSEFFKKTGGWESFHYGVTEEDGTTFFLLLGWESLDAHKALIAAPGYPQSTGLMAAMDLTEPLSMNHIEFNRDYLSALKAPVTEIVLLTLNEGKTKEDLNRVFDSLAAKVDEVNSKYEPCAWGQSLEAPDKFYLIIGWDSVQAHEDAVKDESFHPVLTELQATANLKILHTKLQKLQM</sequence>
<organism evidence="1 2">
    <name type="scientific">Agrocybe pediades</name>
    <dbReference type="NCBI Taxonomy" id="84607"/>
    <lineage>
        <taxon>Eukaryota</taxon>
        <taxon>Fungi</taxon>
        <taxon>Dikarya</taxon>
        <taxon>Basidiomycota</taxon>
        <taxon>Agaricomycotina</taxon>
        <taxon>Agaricomycetes</taxon>
        <taxon>Agaricomycetidae</taxon>
        <taxon>Agaricales</taxon>
        <taxon>Agaricineae</taxon>
        <taxon>Strophariaceae</taxon>
        <taxon>Agrocybe</taxon>
    </lineage>
</organism>
<comment type="caution">
    <text evidence="1">The sequence shown here is derived from an EMBL/GenBank/DDBJ whole genome shotgun (WGS) entry which is preliminary data.</text>
</comment>
<dbReference type="SUPFAM" id="SSF54909">
    <property type="entry name" value="Dimeric alpha+beta barrel"/>
    <property type="match status" value="1"/>
</dbReference>
<dbReference type="Gene3D" id="3.30.70.100">
    <property type="match status" value="2"/>
</dbReference>
<evidence type="ECO:0008006" key="3">
    <source>
        <dbReference type="Google" id="ProtNLM"/>
    </source>
</evidence>
<protein>
    <recommendedName>
        <fullName evidence="3">ABM domain-containing protein</fullName>
    </recommendedName>
</protein>
<accession>A0A8H4QUE3</accession>
<gene>
    <name evidence="1" type="ORF">D9613_006154</name>
</gene>
<evidence type="ECO:0000313" key="2">
    <source>
        <dbReference type="Proteomes" id="UP000521872"/>
    </source>
</evidence>
<proteinExistence type="predicted"/>
<name>A0A8H4QUE3_9AGAR</name>
<reference evidence="1 2" key="1">
    <citation type="submission" date="2019-12" db="EMBL/GenBank/DDBJ databases">
        <authorList>
            <person name="Floudas D."/>
            <person name="Bentzer J."/>
            <person name="Ahren D."/>
            <person name="Johansson T."/>
            <person name="Persson P."/>
            <person name="Tunlid A."/>
        </authorList>
    </citation>
    <scope>NUCLEOTIDE SEQUENCE [LARGE SCALE GENOMIC DNA]</scope>
    <source>
        <strain evidence="1 2">CBS 102.39</strain>
    </source>
</reference>
<dbReference type="EMBL" id="JAACJL010000030">
    <property type="protein sequence ID" value="KAF4617363.1"/>
    <property type="molecule type" value="Genomic_DNA"/>
</dbReference>
<keyword evidence="2" id="KW-1185">Reference proteome</keyword>
<evidence type="ECO:0000313" key="1">
    <source>
        <dbReference type="EMBL" id="KAF4617363.1"/>
    </source>
</evidence>
<dbReference type="InterPro" id="IPR011008">
    <property type="entry name" value="Dimeric_a/b-barrel"/>
</dbReference>
<dbReference type="AlphaFoldDB" id="A0A8H4QUE3"/>
<dbReference type="Proteomes" id="UP000521872">
    <property type="component" value="Unassembled WGS sequence"/>
</dbReference>